<keyword evidence="1" id="KW-1133">Transmembrane helix</keyword>
<feature type="transmembrane region" description="Helical" evidence="1">
    <location>
        <begin position="20"/>
        <end position="43"/>
    </location>
</feature>
<evidence type="ECO:0000256" key="1">
    <source>
        <dbReference type="SAM" id="Phobius"/>
    </source>
</evidence>
<sequence length="148" mass="15310">MSGTHQQRRGLTRPSPYTLSVALVTGVALSGFGIGGLLIGVVLLVGDRQFSTPVLVGILTGIVILLGGSRPSALTSIAGIVVVLSPLVLPSEGGFSRTHRYLLVGVVSIVLPILFIVLTTGTVWPATVVVLVILLAAGIAVYWYTVPI</sequence>
<dbReference type="STRING" id="43928.SAMN05443636_0854"/>
<keyword evidence="1" id="KW-0812">Transmembrane</keyword>
<accession>A0A1M5M1S0</accession>
<gene>
    <name evidence="2" type="ORF">SAMN05443636_0854</name>
</gene>
<organism evidence="2 3">
    <name type="scientific">Halobaculum gomorrense</name>
    <dbReference type="NCBI Taxonomy" id="43928"/>
    <lineage>
        <taxon>Archaea</taxon>
        <taxon>Methanobacteriati</taxon>
        <taxon>Methanobacteriota</taxon>
        <taxon>Stenosarchaea group</taxon>
        <taxon>Halobacteria</taxon>
        <taxon>Halobacteriales</taxon>
        <taxon>Haloferacaceae</taxon>
        <taxon>Halobaculum</taxon>
    </lineage>
</organism>
<evidence type="ECO:0000313" key="3">
    <source>
        <dbReference type="Proteomes" id="UP000184357"/>
    </source>
</evidence>
<reference evidence="2 3" key="1">
    <citation type="submission" date="2016-11" db="EMBL/GenBank/DDBJ databases">
        <authorList>
            <person name="Jaros S."/>
            <person name="Januszkiewicz K."/>
            <person name="Wedrychowicz H."/>
        </authorList>
    </citation>
    <scope>NUCLEOTIDE SEQUENCE [LARGE SCALE GENOMIC DNA]</scope>
    <source>
        <strain evidence="2 3">DSM 9297</strain>
    </source>
</reference>
<feature type="transmembrane region" description="Helical" evidence="1">
    <location>
        <begin position="101"/>
        <end position="118"/>
    </location>
</feature>
<dbReference type="Proteomes" id="UP000184357">
    <property type="component" value="Unassembled WGS sequence"/>
</dbReference>
<feature type="transmembrane region" description="Helical" evidence="1">
    <location>
        <begin position="124"/>
        <end position="144"/>
    </location>
</feature>
<dbReference type="RefSeq" id="WP_143165362.1">
    <property type="nucleotide sequence ID" value="NZ_FQWV01000002.1"/>
</dbReference>
<keyword evidence="3" id="KW-1185">Reference proteome</keyword>
<feature type="transmembrane region" description="Helical" evidence="1">
    <location>
        <begin position="50"/>
        <end position="67"/>
    </location>
</feature>
<protein>
    <submittedName>
        <fullName evidence="2">Uncharacterized protein</fullName>
    </submittedName>
</protein>
<proteinExistence type="predicted"/>
<evidence type="ECO:0000313" key="2">
    <source>
        <dbReference type="EMBL" id="SHG71130.1"/>
    </source>
</evidence>
<dbReference type="OrthoDB" id="381278at2157"/>
<dbReference type="AlphaFoldDB" id="A0A1M5M1S0"/>
<name>A0A1M5M1S0_9EURY</name>
<dbReference type="EMBL" id="FQWV01000002">
    <property type="protein sequence ID" value="SHG71130.1"/>
    <property type="molecule type" value="Genomic_DNA"/>
</dbReference>
<feature type="transmembrane region" description="Helical" evidence="1">
    <location>
        <begin position="73"/>
        <end position="89"/>
    </location>
</feature>
<keyword evidence="1" id="KW-0472">Membrane</keyword>